<comment type="caution">
    <text evidence="2">The sequence shown here is derived from an EMBL/GenBank/DDBJ whole genome shotgun (WGS) entry which is preliminary data.</text>
</comment>
<protein>
    <recommendedName>
        <fullName evidence="1">RNHCP domain-containing protein</fullName>
    </recommendedName>
</protein>
<evidence type="ECO:0000259" key="1">
    <source>
        <dbReference type="Pfam" id="PF12647"/>
    </source>
</evidence>
<dbReference type="AlphaFoldDB" id="A0A1F6M7Y5"/>
<sequence length="102" mass="11771">MLKKFQRTKEDFTCEKCGFVVKGSGYTNHCPHCLWSKHVDINPGDRQETCHGLMEPMSVELKGGEYTILHRCIVCGFEKRNKTAKDDDFDVIVQLSTRPIRH</sequence>
<dbReference type="STRING" id="1798680.A3J66_00855"/>
<dbReference type="InterPro" id="IPR024439">
    <property type="entry name" value="RNHCP"/>
</dbReference>
<dbReference type="Pfam" id="PF12647">
    <property type="entry name" value="RNHCP"/>
    <property type="match status" value="1"/>
</dbReference>
<dbReference type="EMBL" id="MFQB01000026">
    <property type="protein sequence ID" value="OGH67749.1"/>
    <property type="molecule type" value="Genomic_DNA"/>
</dbReference>
<evidence type="ECO:0000313" key="3">
    <source>
        <dbReference type="Proteomes" id="UP000176282"/>
    </source>
</evidence>
<evidence type="ECO:0000313" key="2">
    <source>
        <dbReference type="EMBL" id="OGH67749.1"/>
    </source>
</evidence>
<feature type="domain" description="RNHCP" evidence="1">
    <location>
        <begin position="10"/>
        <end position="90"/>
    </location>
</feature>
<dbReference type="Proteomes" id="UP000176282">
    <property type="component" value="Unassembled WGS sequence"/>
</dbReference>
<name>A0A1F6M7Y5_9BACT</name>
<dbReference type="SUPFAM" id="SSF57802">
    <property type="entry name" value="Rubredoxin-like"/>
    <property type="match status" value="1"/>
</dbReference>
<gene>
    <name evidence="2" type="ORF">A3J66_00855</name>
</gene>
<organism evidence="2 3">
    <name type="scientific">Candidatus Magasanikbacteria bacterium RIFCSPHIGHO2_02_FULL_47_14</name>
    <dbReference type="NCBI Taxonomy" id="1798680"/>
    <lineage>
        <taxon>Bacteria</taxon>
        <taxon>Candidatus Magasanikiibacteriota</taxon>
    </lineage>
</organism>
<accession>A0A1F6M7Y5</accession>
<reference evidence="2 3" key="1">
    <citation type="journal article" date="2016" name="Nat. Commun.">
        <title>Thousands of microbial genomes shed light on interconnected biogeochemical processes in an aquifer system.</title>
        <authorList>
            <person name="Anantharaman K."/>
            <person name="Brown C.T."/>
            <person name="Hug L.A."/>
            <person name="Sharon I."/>
            <person name="Castelle C.J."/>
            <person name="Probst A.J."/>
            <person name="Thomas B.C."/>
            <person name="Singh A."/>
            <person name="Wilkins M.J."/>
            <person name="Karaoz U."/>
            <person name="Brodie E.L."/>
            <person name="Williams K.H."/>
            <person name="Hubbard S.S."/>
            <person name="Banfield J.F."/>
        </authorList>
    </citation>
    <scope>NUCLEOTIDE SEQUENCE [LARGE SCALE GENOMIC DNA]</scope>
</reference>
<proteinExistence type="predicted"/>